<reference evidence="1 2" key="1">
    <citation type="journal article" date="2022" name="Nat. Ecol. Evol.">
        <title>A masculinizing supergene underlies an exaggerated male reproductive morph in a spider.</title>
        <authorList>
            <person name="Hendrickx F."/>
            <person name="De Corte Z."/>
            <person name="Sonet G."/>
            <person name="Van Belleghem S.M."/>
            <person name="Kostlbacher S."/>
            <person name="Vangestel C."/>
        </authorList>
    </citation>
    <scope>NUCLEOTIDE SEQUENCE [LARGE SCALE GENOMIC DNA]</scope>
    <source>
        <strain evidence="1">W744_W776</strain>
    </source>
</reference>
<evidence type="ECO:0000313" key="1">
    <source>
        <dbReference type="EMBL" id="KAG8198247.1"/>
    </source>
</evidence>
<sequence>MQNAIMHVEKGHSIYAEEYKVPEQTIRRWVNETSSRRLTFLTQEEETGNAEALKFLARCGFPFDRTDILNLVETYLNSNVQRNFSQMENLEMNG</sequence>
<evidence type="ECO:0000313" key="2">
    <source>
        <dbReference type="Proteomes" id="UP000827092"/>
    </source>
</evidence>
<comment type="caution">
    <text evidence="1">The sequence shown here is derived from an EMBL/GenBank/DDBJ whole genome shotgun (WGS) entry which is preliminary data.</text>
</comment>
<proteinExistence type="predicted"/>
<organism evidence="1 2">
    <name type="scientific">Oedothorax gibbosus</name>
    <dbReference type="NCBI Taxonomy" id="931172"/>
    <lineage>
        <taxon>Eukaryota</taxon>
        <taxon>Metazoa</taxon>
        <taxon>Ecdysozoa</taxon>
        <taxon>Arthropoda</taxon>
        <taxon>Chelicerata</taxon>
        <taxon>Arachnida</taxon>
        <taxon>Araneae</taxon>
        <taxon>Araneomorphae</taxon>
        <taxon>Entelegynae</taxon>
        <taxon>Araneoidea</taxon>
        <taxon>Linyphiidae</taxon>
        <taxon>Erigoninae</taxon>
        <taxon>Oedothorax</taxon>
    </lineage>
</organism>
<protein>
    <submittedName>
        <fullName evidence="1">Uncharacterized protein</fullName>
    </submittedName>
</protein>
<dbReference type="AlphaFoldDB" id="A0AAV6VNK5"/>
<gene>
    <name evidence="1" type="ORF">JTE90_021504</name>
</gene>
<keyword evidence="2" id="KW-1185">Reference proteome</keyword>
<name>A0AAV6VNK5_9ARAC</name>
<accession>A0AAV6VNK5</accession>
<dbReference type="Proteomes" id="UP000827092">
    <property type="component" value="Unassembled WGS sequence"/>
</dbReference>
<dbReference type="EMBL" id="JAFNEN010000041">
    <property type="protein sequence ID" value="KAG8198247.1"/>
    <property type="molecule type" value="Genomic_DNA"/>
</dbReference>